<keyword evidence="3" id="KW-1185">Reference proteome</keyword>
<accession>A0AAD6CFI6</accession>
<dbReference type="GeneID" id="81593650"/>
<sequence length="178" mass="19504">MTSFAEKAHENLVVVRDSSIVSPEFGTQANPIVIGDDLAPLDSASNPIVIYVDEDHFGSDVDTEIITTPEFWETLISGDFAIPADEGEAIVLYENPEDLQSSKQSSLDCFHLDNKALKVAESSFYTLQNCSGLVAASSEKRAKYGERQGFEAEEPREARHSPEASMMTRTAVPQETTD</sequence>
<evidence type="ECO:0000313" key="3">
    <source>
        <dbReference type="Proteomes" id="UP001213681"/>
    </source>
</evidence>
<gene>
    <name evidence="2" type="ORF">N7458_000013</name>
</gene>
<dbReference type="Proteomes" id="UP001213681">
    <property type="component" value="Unassembled WGS sequence"/>
</dbReference>
<dbReference type="EMBL" id="JAPVEA010000001">
    <property type="protein sequence ID" value="KAJ5464327.1"/>
    <property type="molecule type" value="Genomic_DNA"/>
</dbReference>
<feature type="compositionally biased region" description="Polar residues" evidence="1">
    <location>
        <begin position="167"/>
        <end position="178"/>
    </location>
</feature>
<comment type="caution">
    <text evidence="2">The sequence shown here is derived from an EMBL/GenBank/DDBJ whole genome shotgun (WGS) entry which is preliminary data.</text>
</comment>
<dbReference type="RefSeq" id="XP_056771174.1">
    <property type="nucleotide sequence ID" value="XM_056903407.1"/>
</dbReference>
<reference evidence="2" key="1">
    <citation type="submission" date="2022-12" db="EMBL/GenBank/DDBJ databases">
        <authorList>
            <person name="Petersen C."/>
        </authorList>
    </citation>
    <scope>NUCLEOTIDE SEQUENCE</scope>
    <source>
        <strain evidence="2">IBT 16125</strain>
    </source>
</reference>
<name>A0AAD6CFI6_9EURO</name>
<reference evidence="2" key="2">
    <citation type="journal article" date="2023" name="IMA Fungus">
        <title>Comparative genomic study of the Penicillium genus elucidates a diverse pangenome and 15 lateral gene transfer events.</title>
        <authorList>
            <person name="Petersen C."/>
            <person name="Sorensen T."/>
            <person name="Nielsen M.R."/>
            <person name="Sondergaard T.E."/>
            <person name="Sorensen J.L."/>
            <person name="Fitzpatrick D.A."/>
            <person name="Frisvad J.C."/>
            <person name="Nielsen K.L."/>
        </authorList>
    </citation>
    <scope>NUCLEOTIDE SEQUENCE</scope>
    <source>
        <strain evidence="2">IBT 16125</strain>
    </source>
</reference>
<evidence type="ECO:0000256" key="1">
    <source>
        <dbReference type="SAM" id="MobiDB-lite"/>
    </source>
</evidence>
<dbReference type="AlphaFoldDB" id="A0AAD6CFI6"/>
<protein>
    <submittedName>
        <fullName evidence="2">Uncharacterized protein</fullName>
    </submittedName>
</protein>
<feature type="compositionally biased region" description="Basic and acidic residues" evidence="1">
    <location>
        <begin position="145"/>
        <end position="162"/>
    </location>
</feature>
<organism evidence="2 3">
    <name type="scientific">Penicillium daleae</name>
    <dbReference type="NCBI Taxonomy" id="63821"/>
    <lineage>
        <taxon>Eukaryota</taxon>
        <taxon>Fungi</taxon>
        <taxon>Dikarya</taxon>
        <taxon>Ascomycota</taxon>
        <taxon>Pezizomycotina</taxon>
        <taxon>Eurotiomycetes</taxon>
        <taxon>Eurotiomycetidae</taxon>
        <taxon>Eurotiales</taxon>
        <taxon>Aspergillaceae</taxon>
        <taxon>Penicillium</taxon>
    </lineage>
</organism>
<feature type="region of interest" description="Disordered" evidence="1">
    <location>
        <begin position="145"/>
        <end position="178"/>
    </location>
</feature>
<proteinExistence type="predicted"/>
<evidence type="ECO:0000313" key="2">
    <source>
        <dbReference type="EMBL" id="KAJ5464327.1"/>
    </source>
</evidence>